<dbReference type="EMBL" id="OBEG01000004">
    <property type="protein sequence ID" value="SNY87733.1"/>
    <property type="molecule type" value="Genomic_DNA"/>
</dbReference>
<gene>
    <name evidence="1" type="ORF">SAMN04244553_4683</name>
</gene>
<keyword evidence="2" id="KW-1185">Reference proteome</keyword>
<evidence type="ECO:0000313" key="1">
    <source>
        <dbReference type="EMBL" id="SNY87733.1"/>
    </source>
</evidence>
<evidence type="ECO:0000313" key="2">
    <source>
        <dbReference type="Proteomes" id="UP000219565"/>
    </source>
</evidence>
<name>A0A285LTF9_9NOCA</name>
<dbReference type="AlphaFoldDB" id="A0A285LTF9"/>
<accession>A0A285LTF9</accession>
<dbReference type="Proteomes" id="UP000219565">
    <property type="component" value="Unassembled WGS sequence"/>
</dbReference>
<sequence length="314" mass="34681">MNAPLPISRCRAVTEGFTDRELHGPMWRRVHRGAYIRAEQTEGMRLEERHLVLTRAVAAGASHEAVVSHVSASVAHGLTHWNVPMAQVHLTRDRSTGGRVSRRVTVHATRTEPDEVVRIGELRVTSVARTVIDLARTVPFEQAVVIGDSALRLEKTTRADLSDQLARATGRPGAPAARRVVDFLDGRSESAGESRSRVAMHVARLPSPEPQAVLESPTGRFIGRVDFLFPELGVIGEFDGLVKYAAALRGSRTPEEVVIAEKAREDELRALGWIVVRWTWNDLDNPAPWLARLTRAATITPAHRLGTWTPAERI</sequence>
<reference evidence="1 2" key="1">
    <citation type="submission" date="2017-09" db="EMBL/GenBank/DDBJ databases">
        <authorList>
            <person name="Ehlers B."/>
            <person name="Leendertz F.H."/>
        </authorList>
    </citation>
    <scope>NUCLEOTIDE SEQUENCE [LARGE SCALE GENOMIC DNA]</scope>
    <source>
        <strain evidence="1 2">DSM 45537</strain>
    </source>
</reference>
<proteinExistence type="predicted"/>
<dbReference type="STRING" id="1379680.GCA_001612615_06601"/>
<protein>
    <submittedName>
        <fullName evidence="1">Transcriptional regulator, AbiEi antitoxin, Type IV TA system</fullName>
    </submittedName>
</protein>
<organism evidence="1 2">
    <name type="scientific">Nocardia amikacinitolerans</name>
    <dbReference type="NCBI Taxonomy" id="756689"/>
    <lineage>
        <taxon>Bacteria</taxon>
        <taxon>Bacillati</taxon>
        <taxon>Actinomycetota</taxon>
        <taxon>Actinomycetes</taxon>
        <taxon>Mycobacteriales</taxon>
        <taxon>Nocardiaceae</taxon>
        <taxon>Nocardia</taxon>
    </lineage>
</organism>